<dbReference type="PANTHER" id="PTHR43215">
    <property type="entry name" value="RADIAL SPOKE HEAD 1 HOMOLOG"/>
    <property type="match status" value="1"/>
</dbReference>
<name>A0AAQ3RB60_9PEZI</name>
<gene>
    <name evidence="8" type="ORF">R9X50_00494000</name>
</gene>
<keyword evidence="2" id="KW-0963">Cytoplasm</keyword>
<evidence type="ECO:0000256" key="1">
    <source>
        <dbReference type="ARBA" id="ARBA00004496"/>
    </source>
</evidence>
<dbReference type="InterPro" id="IPR002083">
    <property type="entry name" value="MATH/TRAF_dom"/>
</dbReference>
<dbReference type="InterPro" id="IPR001394">
    <property type="entry name" value="Peptidase_C19_UCH"/>
</dbReference>
<dbReference type="CDD" id="cd02257">
    <property type="entry name" value="Peptidase_C19"/>
    <property type="match status" value="1"/>
</dbReference>
<evidence type="ECO:0000313" key="8">
    <source>
        <dbReference type="EMBL" id="WPH02085.1"/>
    </source>
</evidence>
<dbReference type="Pfam" id="PF02493">
    <property type="entry name" value="MORN"/>
    <property type="match status" value="4"/>
</dbReference>
<keyword evidence="4" id="KW-0863">Zinc-finger</keyword>
<proteinExistence type="predicted"/>
<protein>
    <submittedName>
        <fullName evidence="8">Uncharacterized protein</fullName>
    </submittedName>
</protein>
<keyword evidence="4" id="KW-0862">Zinc</keyword>
<dbReference type="InterPro" id="IPR038765">
    <property type="entry name" value="Papain-like_cys_pep_sf"/>
</dbReference>
<keyword evidence="9" id="KW-1185">Reference proteome</keyword>
<dbReference type="GO" id="GO:0005829">
    <property type="term" value="C:cytosol"/>
    <property type="evidence" value="ECO:0007669"/>
    <property type="project" value="TreeGrafter"/>
</dbReference>
<dbReference type="PANTHER" id="PTHR43215:SF14">
    <property type="entry name" value="RADIAL SPOKE HEAD 1 HOMOLOG"/>
    <property type="match status" value="1"/>
</dbReference>
<dbReference type="Gene3D" id="2.60.210.10">
    <property type="entry name" value="Apoptosis, Tumor Necrosis Factor Receptor Associated Protein 2, Chain A"/>
    <property type="match status" value="1"/>
</dbReference>
<dbReference type="Gene3D" id="3.30.40.10">
    <property type="entry name" value="Zinc/RING finger domain, C3HC4 (zinc finger)"/>
    <property type="match status" value="1"/>
</dbReference>
<dbReference type="PROSITE" id="PS50144">
    <property type="entry name" value="MATH"/>
    <property type="match status" value="1"/>
</dbReference>
<feature type="compositionally biased region" description="Polar residues" evidence="5">
    <location>
        <begin position="58"/>
        <end position="68"/>
    </location>
</feature>
<feature type="region of interest" description="Disordered" evidence="5">
    <location>
        <begin position="585"/>
        <end position="608"/>
    </location>
</feature>
<evidence type="ECO:0000259" key="7">
    <source>
        <dbReference type="PROSITE" id="PS50144"/>
    </source>
</evidence>
<comment type="subcellular location">
    <subcellularLocation>
        <location evidence="1">Cytoplasm</location>
    </subcellularLocation>
</comment>
<keyword evidence="4" id="KW-0479">Metal-binding</keyword>
<dbReference type="Pfam" id="PF13920">
    <property type="entry name" value="zf-C3HC4_3"/>
    <property type="match status" value="1"/>
</dbReference>
<dbReference type="EMBL" id="CP138586">
    <property type="protein sequence ID" value="WPH02085.1"/>
    <property type="molecule type" value="Genomic_DNA"/>
</dbReference>
<dbReference type="CDD" id="cd00121">
    <property type="entry name" value="MATH"/>
    <property type="match status" value="1"/>
</dbReference>
<accession>A0AAQ3RB60</accession>
<feature type="region of interest" description="Disordered" evidence="5">
    <location>
        <begin position="652"/>
        <end position="676"/>
    </location>
</feature>
<dbReference type="AlphaFoldDB" id="A0AAQ3RB60"/>
<feature type="compositionally biased region" description="Acidic residues" evidence="5">
    <location>
        <begin position="80"/>
        <end position="120"/>
    </location>
</feature>
<evidence type="ECO:0000256" key="4">
    <source>
        <dbReference type="PROSITE-ProRule" id="PRU00175"/>
    </source>
</evidence>
<feature type="domain" description="RING-type" evidence="6">
    <location>
        <begin position="839"/>
        <end position="874"/>
    </location>
</feature>
<dbReference type="GO" id="GO:0004843">
    <property type="term" value="F:cysteine-type deubiquitinase activity"/>
    <property type="evidence" value="ECO:0007669"/>
    <property type="project" value="InterPro"/>
</dbReference>
<feature type="compositionally biased region" description="Basic and acidic residues" evidence="5">
    <location>
        <begin position="1"/>
        <end position="13"/>
    </location>
</feature>
<feature type="region of interest" description="Disordered" evidence="5">
    <location>
        <begin position="1"/>
        <end position="128"/>
    </location>
</feature>
<sequence length="891" mass="100235">MSGHPGRGDRDADGGPSENGRSFFPATIPEAIANPTGPPRPGLAALFNRPVVNGAPTFFTQSFGTSSLVAEPRNNLALDHEEEEEEEDEEDGEGDGEEDDNEVIDHEIDDDEESESDEDANSEHGWSPIIEDVVTASGIELEWINQQEEYSALDDKYWKSRTFFDLEDSQLVPIDSGKIEWLVKPFNGTKENPNNELIMRSSNVYIGGLEWRIKLFPHGDECRFLSVYIECVSMQSPDYVAFDPLEPLPFPRLTRSEQPLLMKRRSISAQISVIMYNPNEPRVFEFRSDAHQFQKFSSDYGWKYFTTSPRSEFHRRKHGQREAILRNDQLAFRAYIRVFVDPTGCMWEHDSAKTPCQESIALTGLRPFFHQWPQFAASLPLLHLRPVRQLLRSSKPGSGITEALKVVLFKMYTRQSTHQLGKPAQQSPQTHAAAFLQEIVHQMRNVYGGEEIDHLLGSMDPTSGIAMGINRLKIETDNTLQDIVDNHYGDISTPILLTLELERQIFDRNSRRWKKLTQRVVADEQLRVSGKHYDLYAFITHCGDLKSNQHNVYIRPNGPPSLWYAYRDGQVTALTDKQALDPNFIPNDPWNPASRSRKDSAQSFAVRDQPDAKDEVSYVFFYSRADAADGLFSAPKEELWVVPASIKQAASSSNLTEEFPEYQPDHEQESLGTALTGPERGSHTPAWHMMDDHDVVMGGHVDDEGIIGQNPGNPSVLAALMSGRIPELKTVTKDGIGVDYYNGQMMGDQRHGSGHLILLNGDEYVGEFVNNEQNGYGKMIWASSGDTYEGDWLNGKQHGQGTLIEAVTGSIFKGGWKQGKKHGKFVLTGNVTEEDRGCCTICYENAMNTAFCDCGHVVACNQCANMIDTCPVCRQEVRSRMRIYGVKMTLE</sequence>
<dbReference type="Gene3D" id="3.90.70.10">
    <property type="entry name" value="Cysteine proteinases"/>
    <property type="match status" value="1"/>
</dbReference>
<keyword evidence="3" id="KW-0677">Repeat</keyword>
<dbReference type="SMART" id="SM00698">
    <property type="entry name" value="MORN"/>
    <property type="match status" value="3"/>
</dbReference>
<dbReference type="InterPro" id="IPR001841">
    <property type="entry name" value="Znf_RING"/>
</dbReference>
<dbReference type="Gene3D" id="2.20.110.10">
    <property type="entry name" value="Histone H3 K4-specific methyltransferase SET7/9 N-terminal domain"/>
    <property type="match status" value="1"/>
</dbReference>
<dbReference type="SUPFAM" id="SSF82185">
    <property type="entry name" value="Histone H3 K4-specific methyltransferase SET7/9 N-terminal domain"/>
    <property type="match status" value="1"/>
</dbReference>
<dbReference type="GO" id="GO:0016579">
    <property type="term" value="P:protein deubiquitination"/>
    <property type="evidence" value="ECO:0007669"/>
    <property type="project" value="InterPro"/>
</dbReference>
<dbReference type="InterPro" id="IPR003409">
    <property type="entry name" value="MORN"/>
</dbReference>
<evidence type="ECO:0000313" key="9">
    <source>
        <dbReference type="Proteomes" id="UP001303373"/>
    </source>
</evidence>
<evidence type="ECO:0000256" key="2">
    <source>
        <dbReference type="ARBA" id="ARBA00022490"/>
    </source>
</evidence>
<dbReference type="SUPFAM" id="SSF49599">
    <property type="entry name" value="TRAF domain-like"/>
    <property type="match status" value="1"/>
</dbReference>
<dbReference type="GO" id="GO:0008270">
    <property type="term" value="F:zinc ion binding"/>
    <property type="evidence" value="ECO:0007669"/>
    <property type="project" value="UniProtKB-KW"/>
</dbReference>
<dbReference type="InterPro" id="IPR008974">
    <property type="entry name" value="TRAF-like"/>
</dbReference>
<dbReference type="Pfam" id="PF00443">
    <property type="entry name" value="UCH"/>
    <property type="match status" value="1"/>
</dbReference>
<dbReference type="PROSITE" id="PS50089">
    <property type="entry name" value="ZF_RING_2"/>
    <property type="match status" value="1"/>
</dbReference>
<dbReference type="InterPro" id="IPR013083">
    <property type="entry name" value="Znf_RING/FYVE/PHD"/>
</dbReference>
<evidence type="ECO:0000259" key="6">
    <source>
        <dbReference type="PROSITE" id="PS50089"/>
    </source>
</evidence>
<dbReference type="SUPFAM" id="SSF57850">
    <property type="entry name" value="RING/U-box"/>
    <property type="match status" value="1"/>
</dbReference>
<feature type="domain" description="MATH" evidence="7">
    <location>
        <begin position="176"/>
        <end position="336"/>
    </location>
</feature>
<reference evidence="8 9" key="1">
    <citation type="submission" date="2023-11" db="EMBL/GenBank/DDBJ databases">
        <title>An acidophilic fungus is an integral part of prey digestion in a carnivorous sundew plant.</title>
        <authorList>
            <person name="Tsai I.J."/>
        </authorList>
    </citation>
    <scope>NUCLEOTIDE SEQUENCE [LARGE SCALE GENOMIC DNA]</scope>
    <source>
        <strain evidence="8">169a</strain>
    </source>
</reference>
<dbReference type="SUPFAM" id="SSF54001">
    <property type="entry name" value="Cysteine proteinases"/>
    <property type="match status" value="1"/>
</dbReference>
<evidence type="ECO:0000256" key="3">
    <source>
        <dbReference type="ARBA" id="ARBA00022737"/>
    </source>
</evidence>
<dbReference type="Proteomes" id="UP001303373">
    <property type="component" value="Chromosome 7"/>
</dbReference>
<evidence type="ECO:0000256" key="5">
    <source>
        <dbReference type="SAM" id="MobiDB-lite"/>
    </source>
</evidence>
<organism evidence="8 9">
    <name type="scientific">Acrodontium crateriforme</name>
    <dbReference type="NCBI Taxonomy" id="150365"/>
    <lineage>
        <taxon>Eukaryota</taxon>
        <taxon>Fungi</taxon>
        <taxon>Dikarya</taxon>
        <taxon>Ascomycota</taxon>
        <taxon>Pezizomycotina</taxon>
        <taxon>Dothideomycetes</taxon>
        <taxon>Dothideomycetidae</taxon>
        <taxon>Mycosphaerellales</taxon>
        <taxon>Teratosphaeriaceae</taxon>
        <taxon>Acrodontium</taxon>
    </lineage>
</organism>